<keyword evidence="6" id="KW-0788">Thiol protease</keyword>
<feature type="domain" description="NlpC/P60" evidence="9">
    <location>
        <begin position="325"/>
        <end position="446"/>
    </location>
</feature>
<evidence type="ECO:0000256" key="1">
    <source>
        <dbReference type="ARBA" id="ARBA00007074"/>
    </source>
</evidence>
<gene>
    <name evidence="10" type="ORF">FD16_GL002284</name>
</gene>
<dbReference type="PROSITE" id="PS51782">
    <property type="entry name" value="LYSM"/>
    <property type="match status" value="2"/>
</dbReference>
<dbReference type="SUPFAM" id="SSF54001">
    <property type="entry name" value="Cysteine proteinases"/>
    <property type="match status" value="1"/>
</dbReference>
<evidence type="ECO:0000256" key="2">
    <source>
        <dbReference type="ARBA" id="ARBA00022670"/>
    </source>
</evidence>
<dbReference type="PATRIC" id="fig|1423807.3.peg.2351"/>
<dbReference type="InterPro" id="IPR036779">
    <property type="entry name" value="LysM_dom_sf"/>
</dbReference>
<feature type="domain" description="LysM" evidence="8">
    <location>
        <begin position="109"/>
        <end position="153"/>
    </location>
</feature>
<evidence type="ECO:0000256" key="3">
    <source>
        <dbReference type="ARBA" id="ARBA00022729"/>
    </source>
</evidence>
<dbReference type="RefSeq" id="WP_010622403.1">
    <property type="nucleotide sequence ID" value="NZ_AZGF01000007.1"/>
</dbReference>
<dbReference type="OrthoDB" id="1654978at2"/>
<comment type="similarity">
    <text evidence="1">Belongs to the peptidase C40 family.</text>
</comment>
<feature type="compositionally biased region" description="Low complexity" evidence="7">
    <location>
        <begin position="298"/>
        <end position="324"/>
    </location>
</feature>
<dbReference type="Pfam" id="PF00877">
    <property type="entry name" value="NLPC_P60"/>
    <property type="match status" value="1"/>
</dbReference>
<feature type="region of interest" description="Disordered" evidence="7">
    <location>
        <begin position="298"/>
        <end position="325"/>
    </location>
</feature>
<evidence type="ECO:0000313" key="10">
    <source>
        <dbReference type="EMBL" id="KRM12533.1"/>
    </source>
</evidence>
<dbReference type="PANTHER" id="PTHR47053:SF1">
    <property type="entry name" value="MUREIN DD-ENDOPEPTIDASE MEPH-RELATED"/>
    <property type="match status" value="1"/>
</dbReference>
<dbReference type="SUPFAM" id="SSF54106">
    <property type="entry name" value="LysM domain"/>
    <property type="match status" value="2"/>
</dbReference>
<keyword evidence="11" id="KW-1185">Reference proteome</keyword>
<name>A0A0R1W4U9_9LACO</name>
<keyword evidence="5" id="KW-0378">Hydrolase</keyword>
<dbReference type="CDD" id="cd00118">
    <property type="entry name" value="LysM"/>
    <property type="match status" value="2"/>
</dbReference>
<keyword evidence="3" id="KW-0732">Signal</keyword>
<dbReference type="InterPro" id="IPR000064">
    <property type="entry name" value="NLP_P60_dom"/>
</dbReference>
<dbReference type="InterPro" id="IPR051202">
    <property type="entry name" value="Peptidase_C40"/>
</dbReference>
<protein>
    <submittedName>
        <fullName evidence="10">Uncharacterized protein</fullName>
    </submittedName>
</protein>
<evidence type="ECO:0000256" key="6">
    <source>
        <dbReference type="ARBA" id="ARBA00022807"/>
    </source>
</evidence>
<dbReference type="EMBL" id="AZGF01000007">
    <property type="protein sequence ID" value="KRM12533.1"/>
    <property type="molecule type" value="Genomic_DNA"/>
</dbReference>
<evidence type="ECO:0000259" key="8">
    <source>
        <dbReference type="PROSITE" id="PS51782"/>
    </source>
</evidence>
<dbReference type="Proteomes" id="UP000051820">
    <property type="component" value="Unassembled WGS sequence"/>
</dbReference>
<organism evidence="10 11">
    <name type="scientific">Paucilactobacillus suebicus DSM 5007 = KCTC 3549</name>
    <dbReference type="NCBI Taxonomy" id="1423807"/>
    <lineage>
        <taxon>Bacteria</taxon>
        <taxon>Bacillati</taxon>
        <taxon>Bacillota</taxon>
        <taxon>Bacilli</taxon>
        <taxon>Lactobacillales</taxon>
        <taxon>Lactobacillaceae</taxon>
        <taxon>Paucilactobacillus</taxon>
    </lineage>
</organism>
<evidence type="ECO:0000256" key="7">
    <source>
        <dbReference type="SAM" id="MobiDB-lite"/>
    </source>
</evidence>
<comment type="caution">
    <text evidence="10">The sequence shown here is derived from an EMBL/GenBank/DDBJ whole genome shotgun (WGS) entry which is preliminary data.</text>
</comment>
<feature type="domain" description="LysM" evidence="8">
    <location>
        <begin position="41"/>
        <end position="90"/>
    </location>
</feature>
<dbReference type="Gene3D" id="3.10.350.10">
    <property type="entry name" value="LysM domain"/>
    <property type="match status" value="2"/>
</dbReference>
<dbReference type="PANTHER" id="PTHR47053">
    <property type="entry name" value="MUREIN DD-ENDOPEPTIDASE MEPH-RELATED"/>
    <property type="match status" value="1"/>
</dbReference>
<dbReference type="InterPro" id="IPR018392">
    <property type="entry name" value="LysM"/>
</dbReference>
<dbReference type="eggNOG" id="COG1388">
    <property type="taxonomic scope" value="Bacteria"/>
</dbReference>
<evidence type="ECO:0000313" key="11">
    <source>
        <dbReference type="Proteomes" id="UP000051820"/>
    </source>
</evidence>
<dbReference type="SMART" id="SM00257">
    <property type="entry name" value="LysM"/>
    <property type="match status" value="2"/>
</dbReference>
<evidence type="ECO:0000256" key="4">
    <source>
        <dbReference type="ARBA" id="ARBA00022737"/>
    </source>
</evidence>
<dbReference type="STRING" id="1423807.FD16_GL002284"/>
<keyword evidence="2" id="KW-0645">Protease</keyword>
<dbReference type="Gene3D" id="3.90.1720.10">
    <property type="entry name" value="endopeptidase domain like (from Nostoc punctiforme)"/>
    <property type="match status" value="1"/>
</dbReference>
<dbReference type="AlphaFoldDB" id="A0A0R1W4U9"/>
<keyword evidence="4" id="KW-0677">Repeat</keyword>
<proteinExistence type="inferred from homology"/>
<evidence type="ECO:0000259" key="9">
    <source>
        <dbReference type="PROSITE" id="PS51935"/>
    </source>
</evidence>
<dbReference type="GO" id="GO:0006508">
    <property type="term" value="P:proteolysis"/>
    <property type="evidence" value="ECO:0007669"/>
    <property type="project" value="UniProtKB-KW"/>
</dbReference>
<accession>A0A0R1W4U9</accession>
<dbReference type="eggNOG" id="COG0791">
    <property type="taxonomic scope" value="Bacteria"/>
</dbReference>
<dbReference type="InterPro" id="IPR038765">
    <property type="entry name" value="Papain-like_cys_pep_sf"/>
</dbReference>
<dbReference type="PROSITE" id="PS51935">
    <property type="entry name" value="NLPC_P60"/>
    <property type="match status" value="1"/>
</dbReference>
<dbReference type="Pfam" id="PF01476">
    <property type="entry name" value="LysM"/>
    <property type="match status" value="2"/>
</dbReference>
<sequence>MSDSHLGNSNKKTNHYVKGALLGTVGALGLFAVSAQTAHADTVKVKNGDTIWGLSQKYGVTVNDLETSNQNVKKISSTVDLIYAGQTLNLPGTSSAASSAASSSTAVPSSYTVKSGDTLSAIASRFGISVDKLVSINGIKNSNLLVVGQQLKLTGNAASAASVAPTSTAPTSTTASDSTASAVSANVESTSQVASSAVSSSVSSTSDVSSAATSTVAASSSSTAVSTVAASSSTSTATVSSASSNAVSNTASTSAQTITRVDATYRTASTSTQSSTAAAASTSSASSVAASSTASSTATSTSTASNASSATATSQSSSSASTSSNLQSGSVVSLAVKLASAGIPYVWGGSSLSGMDCSGLVQYVYLHADGISLPHNTVAQEAYVTKHSVASAQPGDILFWGSSGATYHDAIYIGNNQYVAAPKTGENVQIQTISKYFEPSFAGTVK</sequence>
<evidence type="ECO:0000256" key="5">
    <source>
        <dbReference type="ARBA" id="ARBA00022801"/>
    </source>
</evidence>
<reference evidence="10 11" key="1">
    <citation type="journal article" date="2015" name="Genome Announc.">
        <title>Expanding the biotechnology potential of lactobacilli through comparative genomics of 213 strains and associated genera.</title>
        <authorList>
            <person name="Sun Z."/>
            <person name="Harris H.M."/>
            <person name="McCann A."/>
            <person name="Guo C."/>
            <person name="Argimon S."/>
            <person name="Zhang W."/>
            <person name="Yang X."/>
            <person name="Jeffery I.B."/>
            <person name="Cooney J.C."/>
            <person name="Kagawa T.F."/>
            <person name="Liu W."/>
            <person name="Song Y."/>
            <person name="Salvetti E."/>
            <person name="Wrobel A."/>
            <person name="Rasinkangas P."/>
            <person name="Parkhill J."/>
            <person name="Rea M.C."/>
            <person name="O'Sullivan O."/>
            <person name="Ritari J."/>
            <person name="Douillard F.P."/>
            <person name="Paul Ross R."/>
            <person name="Yang R."/>
            <person name="Briner A.E."/>
            <person name="Felis G.E."/>
            <person name="de Vos W.M."/>
            <person name="Barrangou R."/>
            <person name="Klaenhammer T.R."/>
            <person name="Caufield P.W."/>
            <person name="Cui Y."/>
            <person name="Zhang H."/>
            <person name="O'Toole P.W."/>
        </authorList>
    </citation>
    <scope>NUCLEOTIDE SEQUENCE [LARGE SCALE GENOMIC DNA]</scope>
    <source>
        <strain evidence="10 11">DSM 5007</strain>
    </source>
</reference>
<dbReference type="GO" id="GO:0008234">
    <property type="term" value="F:cysteine-type peptidase activity"/>
    <property type="evidence" value="ECO:0007669"/>
    <property type="project" value="UniProtKB-KW"/>
</dbReference>